<dbReference type="AlphaFoldDB" id="A0A644WQJ9"/>
<organism evidence="1">
    <name type="scientific">bioreactor metagenome</name>
    <dbReference type="NCBI Taxonomy" id="1076179"/>
    <lineage>
        <taxon>unclassified sequences</taxon>
        <taxon>metagenomes</taxon>
        <taxon>ecological metagenomes</taxon>
    </lineage>
</organism>
<dbReference type="EMBL" id="VSSQ01001198">
    <property type="protein sequence ID" value="MPM06100.1"/>
    <property type="molecule type" value="Genomic_DNA"/>
</dbReference>
<proteinExistence type="predicted"/>
<sequence>MMIENASFQDDSFGENDFYIFSINYETRSRLLYEKLHARLNQCNSLTIIIDNSYLEANLRKQIEQTTEIFSIEYDQQEKMVSRIVSFVEGAKLTEKKVTIHIDYSAMPRAWYCNLAVKLMHILRADDRVYFWYAEGQYRECISCYPTAGTEQYSFFSGKASICNERPRIHIIALGFDPIRANAIISTLDPDYVIACFAFYPDDVEVKNYIKDCNKQIITKSAMTIELHINDFYGMLSKIVDISNELLVNGDVILIPDGPKPLILAMSLAPLIIDKPGVSCLHVARNMLCFSKIDIKPTGKFFGFSLTAMDNVNN</sequence>
<protein>
    <submittedName>
        <fullName evidence="1">Uncharacterized protein</fullName>
    </submittedName>
</protein>
<accession>A0A644WQJ9</accession>
<comment type="caution">
    <text evidence="1">The sequence shown here is derived from an EMBL/GenBank/DDBJ whole genome shotgun (WGS) entry which is preliminary data.</text>
</comment>
<gene>
    <name evidence="1" type="ORF">SDC9_52396</name>
</gene>
<evidence type="ECO:0000313" key="1">
    <source>
        <dbReference type="EMBL" id="MPM06100.1"/>
    </source>
</evidence>
<reference evidence="1" key="1">
    <citation type="submission" date="2019-08" db="EMBL/GenBank/DDBJ databases">
        <authorList>
            <person name="Kucharzyk K."/>
            <person name="Murdoch R.W."/>
            <person name="Higgins S."/>
            <person name="Loffler F."/>
        </authorList>
    </citation>
    <scope>NUCLEOTIDE SEQUENCE</scope>
</reference>
<name>A0A644WQJ9_9ZZZZ</name>